<feature type="domain" description="Schlafen AlbA-2" evidence="1">
    <location>
        <begin position="21"/>
        <end position="144"/>
    </location>
</feature>
<protein>
    <recommendedName>
        <fullName evidence="1">Schlafen AlbA-2 domain-containing protein</fullName>
    </recommendedName>
</protein>
<dbReference type="RefSeq" id="WP_077304662.1">
    <property type="nucleotide sequence ID" value="NZ_MPOJ01000017.1"/>
</dbReference>
<name>A0A1V3SVV3_9BACT</name>
<reference evidence="2 3" key="1">
    <citation type="submission" date="2016-11" db="EMBL/GenBank/DDBJ databases">
        <title>Comparative genomics of co-occurring bacteria in distinct bioleaching systems unravels niche-specific adaptation.</title>
        <authorList>
            <person name="Zhang X."/>
            <person name="Liu X."/>
            <person name="Yin H."/>
        </authorList>
    </citation>
    <scope>NUCLEOTIDE SEQUENCE [LARGE SCALE GENOMIC DNA]</scope>
    <source>
        <strain evidence="2 3">DX</strain>
    </source>
</reference>
<accession>A0A1V3SVV3</accession>
<dbReference type="Gene3D" id="3.30.950.30">
    <property type="entry name" value="Schlafen, AAA domain"/>
    <property type="match status" value="1"/>
</dbReference>
<dbReference type="PANTHER" id="PTHR30595">
    <property type="entry name" value="GLPR-RELATED TRANSCRIPTIONAL REPRESSOR"/>
    <property type="match status" value="1"/>
</dbReference>
<evidence type="ECO:0000313" key="2">
    <source>
        <dbReference type="EMBL" id="OOH71645.1"/>
    </source>
</evidence>
<dbReference type="EMBL" id="MPOJ01000017">
    <property type="protein sequence ID" value="OOH71645.1"/>
    <property type="molecule type" value="Genomic_DNA"/>
</dbReference>
<sequence length="395" mass="45422">MFPGRLHDLTFQKIKELSLSESETLDYKEKVENSDRGRQDFACDVCAFANTDGGDLVIGVTERNLVPSAFPGIDSPAEEQTRLTDIIASRIEPRIHGIDYKILEIDEKGKGLLIVRIPKSYNGPHVDHEKRTFYRRHNEKNDRMSWKEISESFLSRKSVFDRIRDFLNGRIQGFFVPPTNGTTNYWYLGPPVALVQGITSILHLLPLQSFEKNESLNVQELRKRYGNVSPFPLLLTREGMSCDVFSRLNIDGILLYQAPGVNHSYTQMFRNGAIEAVRVYRKFEGKTPIFPILRFEDEVRRWVRISLEQFREIGIQPPFHLSVFIKDGVGSVIDTRRPGEDFPIFTSAYSPLDRNPLFLPEILIENVEDTEPQLMELFTALWNAYGLPRPNISPK</sequence>
<organism evidence="2 3">
    <name type="scientific">Leptospirillum ferriphilum</name>
    <dbReference type="NCBI Taxonomy" id="178606"/>
    <lineage>
        <taxon>Bacteria</taxon>
        <taxon>Pseudomonadati</taxon>
        <taxon>Nitrospirota</taxon>
        <taxon>Nitrospiria</taxon>
        <taxon>Nitrospirales</taxon>
        <taxon>Nitrospiraceae</taxon>
        <taxon>Leptospirillum</taxon>
    </lineage>
</organism>
<dbReference type="Pfam" id="PF04326">
    <property type="entry name" value="SLFN_AlbA_2"/>
    <property type="match status" value="1"/>
</dbReference>
<gene>
    <name evidence="2" type="ORF">BOX24_09080</name>
</gene>
<comment type="caution">
    <text evidence="2">The sequence shown here is derived from an EMBL/GenBank/DDBJ whole genome shotgun (WGS) entry which is preliminary data.</text>
</comment>
<evidence type="ECO:0000259" key="1">
    <source>
        <dbReference type="Pfam" id="PF04326"/>
    </source>
</evidence>
<dbReference type="InterPro" id="IPR038461">
    <property type="entry name" value="Schlafen_AlbA_2_dom_sf"/>
</dbReference>
<evidence type="ECO:0000313" key="3">
    <source>
        <dbReference type="Proteomes" id="UP000188586"/>
    </source>
</evidence>
<proteinExistence type="predicted"/>
<dbReference type="PANTHER" id="PTHR30595:SF6">
    <property type="entry name" value="SCHLAFEN ALBA-2 DOMAIN-CONTAINING PROTEIN"/>
    <property type="match status" value="1"/>
</dbReference>
<dbReference type="InterPro" id="IPR007421">
    <property type="entry name" value="Schlafen_AlbA_2_dom"/>
</dbReference>
<dbReference type="AlphaFoldDB" id="A0A1V3SVV3"/>
<dbReference type="Proteomes" id="UP000188586">
    <property type="component" value="Unassembled WGS sequence"/>
</dbReference>